<keyword evidence="1" id="KW-0472">Membrane</keyword>
<evidence type="ECO:0000313" key="3">
    <source>
        <dbReference type="Proteomes" id="UP000287651"/>
    </source>
</evidence>
<gene>
    <name evidence="2" type="ORF">B296_00057045</name>
</gene>
<organism evidence="2 3">
    <name type="scientific">Ensete ventricosum</name>
    <name type="common">Abyssinian banana</name>
    <name type="synonym">Musa ensete</name>
    <dbReference type="NCBI Taxonomy" id="4639"/>
    <lineage>
        <taxon>Eukaryota</taxon>
        <taxon>Viridiplantae</taxon>
        <taxon>Streptophyta</taxon>
        <taxon>Embryophyta</taxon>
        <taxon>Tracheophyta</taxon>
        <taxon>Spermatophyta</taxon>
        <taxon>Magnoliopsida</taxon>
        <taxon>Liliopsida</taxon>
        <taxon>Zingiberales</taxon>
        <taxon>Musaceae</taxon>
        <taxon>Ensete</taxon>
    </lineage>
</organism>
<reference evidence="2 3" key="1">
    <citation type="journal article" date="2014" name="Agronomy (Basel)">
        <title>A Draft Genome Sequence for Ensete ventricosum, the Drought-Tolerant Tree Against Hunger.</title>
        <authorList>
            <person name="Harrison J."/>
            <person name="Moore K.A."/>
            <person name="Paszkiewicz K."/>
            <person name="Jones T."/>
            <person name="Grant M."/>
            <person name="Ambacheew D."/>
            <person name="Muzemil S."/>
            <person name="Studholme D.J."/>
        </authorList>
    </citation>
    <scope>NUCLEOTIDE SEQUENCE [LARGE SCALE GENOMIC DNA]</scope>
</reference>
<sequence>DAILVKRSNTNYGFKDVSSVRSGSDSAALCAIFPWLHIRTRCDLSDNQIGGRIPESLPITMRKLYVVNLLAFCIFSDALPSTSTTINYLALLMSYKIILSKICIFCMHFSLIFSLSKGIMPNSLYTFSVLVLTA</sequence>
<feature type="transmembrane region" description="Helical" evidence="1">
    <location>
        <begin position="88"/>
        <end position="113"/>
    </location>
</feature>
<accession>A0A426XST7</accession>
<feature type="non-terminal residue" evidence="2">
    <location>
        <position position="1"/>
    </location>
</feature>
<evidence type="ECO:0000256" key="1">
    <source>
        <dbReference type="SAM" id="Phobius"/>
    </source>
</evidence>
<keyword evidence="1" id="KW-1133">Transmembrane helix</keyword>
<name>A0A426XST7_ENSVE</name>
<dbReference type="AlphaFoldDB" id="A0A426XST7"/>
<evidence type="ECO:0000313" key="2">
    <source>
        <dbReference type="EMBL" id="RRT42534.1"/>
    </source>
</evidence>
<protein>
    <submittedName>
        <fullName evidence="2">Uncharacterized protein</fullName>
    </submittedName>
</protein>
<proteinExistence type="predicted"/>
<dbReference type="Proteomes" id="UP000287651">
    <property type="component" value="Unassembled WGS sequence"/>
</dbReference>
<keyword evidence="1" id="KW-0812">Transmembrane</keyword>
<comment type="caution">
    <text evidence="2">The sequence shown here is derived from an EMBL/GenBank/DDBJ whole genome shotgun (WGS) entry which is preliminary data.</text>
</comment>
<dbReference type="EMBL" id="AMZH03017771">
    <property type="protein sequence ID" value="RRT42534.1"/>
    <property type="molecule type" value="Genomic_DNA"/>
</dbReference>
<feature type="transmembrane region" description="Helical" evidence="1">
    <location>
        <begin position="64"/>
        <end position="82"/>
    </location>
</feature>